<dbReference type="InterPro" id="IPR012495">
    <property type="entry name" value="TadE-like_dom"/>
</dbReference>
<dbReference type="AlphaFoldDB" id="A0AA42CH41"/>
<sequence length="203" mass="21800">MLITAIPPRSRTGSFGGFLMDWCARRRADLGPVTARTAVARVLPRGRRGATAVEFALVFPIFMLFTGMIMENGILLFQQAMLDNATADAARLIRTGQIQLAGGAATPFTTQLCNDVGLLIPCANIQYNVRAAATFAGLSNTVTTDGNGKLTNTQFTPGTPGQDVLVQVAWNRPYIIPWVGNIVSSSGSSLMISTIAFRNELYQ</sequence>
<proteinExistence type="predicted"/>
<keyword evidence="1" id="KW-0812">Transmembrane</keyword>
<dbReference type="Pfam" id="PF07811">
    <property type="entry name" value="TadE"/>
    <property type="match status" value="1"/>
</dbReference>
<evidence type="ECO:0000313" key="3">
    <source>
        <dbReference type="EMBL" id="MCW3476821.1"/>
    </source>
</evidence>
<gene>
    <name evidence="3" type="ORF">OL599_19830</name>
</gene>
<keyword evidence="1" id="KW-1133">Transmembrane helix</keyword>
<dbReference type="EMBL" id="JAPDNT010000024">
    <property type="protein sequence ID" value="MCW3476821.1"/>
    <property type="molecule type" value="Genomic_DNA"/>
</dbReference>
<name>A0AA42CH41_9PROT</name>
<evidence type="ECO:0000259" key="2">
    <source>
        <dbReference type="Pfam" id="PF07811"/>
    </source>
</evidence>
<reference evidence="3" key="1">
    <citation type="submission" date="2022-09" db="EMBL/GenBank/DDBJ databases">
        <title>Rhodovastum sp. nov. RN2-1 isolated from soil in Seongnam, South Korea.</title>
        <authorList>
            <person name="Le N.T."/>
        </authorList>
    </citation>
    <scope>NUCLEOTIDE SEQUENCE</scope>
    <source>
        <strain evidence="3">RN2-1</strain>
    </source>
</reference>
<evidence type="ECO:0000256" key="1">
    <source>
        <dbReference type="SAM" id="Phobius"/>
    </source>
</evidence>
<feature type="transmembrane region" description="Helical" evidence="1">
    <location>
        <begin position="51"/>
        <end position="70"/>
    </location>
</feature>
<keyword evidence="1" id="KW-0472">Membrane</keyword>
<dbReference type="RefSeq" id="WP_264715658.1">
    <property type="nucleotide sequence ID" value="NZ_JAPDNT010000024.1"/>
</dbReference>
<dbReference type="Proteomes" id="UP001165679">
    <property type="component" value="Unassembled WGS sequence"/>
</dbReference>
<organism evidence="3 4">
    <name type="scientific">Limobrevibacterium gyesilva</name>
    <dbReference type="NCBI Taxonomy" id="2991712"/>
    <lineage>
        <taxon>Bacteria</taxon>
        <taxon>Pseudomonadati</taxon>
        <taxon>Pseudomonadota</taxon>
        <taxon>Alphaproteobacteria</taxon>
        <taxon>Acetobacterales</taxon>
        <taxon>Acetobacteraceae</taxon>
        <taxon>Limobrevibacterium</taxon>
    </lineage>
</organism>
<evidence type="ECO:0000313" key="4">
    <source>
        <dbReference type="Proteomes" id="UP001165679"/>
    </source>
</evidence>
<keyword evidence="4" id="KW-1185">Reference proteome</keyword>
<protein>
    <submittedName>
        <fullName evidence="3">Pilus assembly protein</fullName>
    </submittedName>
</protein>
<reference evidence="3" key="2">
    <citation type="submission" date="2022-10" db="EMBL/GenBank/DDBJ databases">
        <authorList>
            <person name="Trinh H.N."/>
        </authorList>
    </citation>
    <scope>NUCLEOTIDE SEQUENCE</scope>
    <source>
        <strain evidence="3">RN2-1</strain>
    </source>
</reference>
<comment type="caution">
    <text evidence="3">The sequence shown here is derived from an EMBL/GenBank/DDBJ whole genome shotgun (WGS) entry which is preliminary data.</text>
</comment>
<accession>A0AA42CH41</accession>
<feature type="domain" description="TadE-like" evidence="2">
    <location>
        <begin position="49"/>
        <end position="91"/>
    </location>
</feature>